<evidence type="ECO:0000259" key="1">
    <source>
        <dbReference type="Pfam" id="PF04909"/>
    </source>
</evidence>
<keyword evidence="3" id="KW-1185">Reference proteome</keyword>
<dbReference type="AlphaFoldDB" id="A0A1M6J0K4"/>
<dbReference type="PANTHER" id="PTHR35563">
    <property type="entry name" value="BARREL METAL-DEPENDENT HYDROLASE, PUTATIVE (AFU_ORTHOLOGUE AFUA_1G16240)-RELATED"/>
    <property type="match status" value="1"/>
</dbReference>
<protein>
    <submittedName>
        <fullName evidence="2">Predicted metal-dependent hydrolase, TIM-barrel fold</fullName>
    </submittedName>
</protein>
<dbReference type="RefSeq" id="WP_073135136.1">
    <property type="nucleotide sequence ID" value="NZ_FQZF01000013.1"/>
</dbReference>
<accession>A0A1M6J0K4</accession>
<dbReference type="OrthoDB" id="9787654at2"/>
<keyword evidence="2" id="KW-0378">Hydrolase</keyword>
<dbReference type="STRING" id="198092.SAMN02745194_02478"/>
<dbReference type="SUPFAM" id="SSF51556">
    <property type="entry name" value="Metallo-dependent hydrolases"/>
    <property type="match status" value="1"/>
</dbReference>
<dbReference type="GO" id="GO:0016787">
    <property type="term" value="F:hydrolase activity"/>
    <property type="evidence" value="ECO:0007669"/>
    <property type="project" value="UniProtKB-KW"/>
</dbReference>
<dbReference type="InterPro" id="IPR006680">
    <property type="entry name" value="Amidohydro-rel"/>
</dbReference>
<evidence type="ECO:0000313" key="2">
    <source>
        <dbReference type="EMBL" id="SHJ40254.1"/>
    </source>
</evidence>
<dbReference type="Gene3D" id="3.20.20.140">
    <property type="entry name" value="Metal-dependent hydrolases"/>
    <property type="match status" value="1"/>
</dbReference>
<dbReference type="InterPro" id="IPR032466">
    <property type="entry name" value="Metal_Hydrolase"/>
</dbReference>
<organism evidence="2 3">
    <name type="scientific">Muricoccus roseus</name>
    <dbReference type="NCBI Taxonomy" id="198092"/>
    <lineage>
        <taxon>Bacteria</taxon>
        <taxon>Pseudomonadati</taxon>
        <taxon>Pseudomonadota</taxon>
        <taxon>Alphaproteobacteria</taxon>
        <taxon>Acetobacterales</taxon>
        <taxon>Roseomonadaceae</taxon>
        <taxon>Muricoccus</taxon>
    </lineage>
</organism>
<sequence length="297" mass="31561">MNTPPPLGSTDCHVHAFGDPAAFPFVPERHYTPDLADAGHLRAFLDSHGLDNVVVVQPSTYGTDNRCTLDAVARLGDRARAVVVLDPSIGDAELAALHAAGARGVRLNLQTGGQEDLRATKTLVEAFAGRLRGSGWHLQVYAAHGVLAATGPMLARAGLPVVVDHFGLVGRRDTPFAEAAAAVEHLVAGLGLHIKLSAPQRSVPDPETAPELAGLVRRLLRAAPERLLWGSDWPHSPSGRAPGSERTVQPFDRIDDARALERIAEWIEDEAAVRRILVGNPAALYGFGLTSPTCGVR</sequence>
<dbReference type="Pfam" id="PF04909">
    <property type="entry name" value="Amidohydro_2"/>
    <property type="match status" value="1"/>
</dbReference>
<feature type="domain" description="Amidohydrolase-related" evidence="1">
    <location>
        <begin position="11"/>
        <end position="287"/>
    </location>
</feature>
<dbReference type="EMBL" id="FQZF01000013">
    <property type="protein sequence ID" value="SHJ40254.1"/>
    <property type="molecule type" value="Genomic_DNA"/>
</dbReference>
<dbReference type="PANTHER" id="PTHR35563:SF2">
    <property type="entry name" value="BARREL METAL-DEPENDENT HYDROLASE, PUTATIVE (AFU_ORTHOLOGUE AFUA_1G16240)-RELATED"/>
    <property type="match status" value="1"/>
</dbReference>
<proteinExistence type="predicted"/>
<reference evidence="2 3" key="1">
    <citation type="submission" date="2016-11" db="EMBL/GenBank/DDBJ databases">
        <authorList>
            <person name="Jaros S."/>
            <person name="Januszkiewicz K."/>
            <person name="Wedrychowicz H."/>
        </authorList>
    </citation>
    <scope>NUCLEOTIDE SEQUENCE [LARGE SCALE GENOMIC DNA]</scope>
    <source>
        <strain evidence="2 3">DSM 14916</strain>
    </source>
</reference>
<name>A0A1M6J0K4_9PROT</name>
<dbReference type="InterPro" id="IPR052358">
    <property type="entry name" value="Aro_Compnd_Degr_Hydrolases"/>
</dbReference>
<gene>
    <name evidence="2" type="ORF">SAMN02745194_02478</name>
</gene>
<dbReference type="Proteomes" id="UP000184387">
    <property type="component" value="Unassembled WGS sequence"/>
</dbReference>
<evidence type="ECO:0000313" key="3">
    <source>
        <dbReference type="Proteomes" id="UP000184387"/>
    </source>
</evidence>